<protein>
    <submittedName>
        <fullName evidence="2">Uncharacterized protein</fullName>
    </submittedName>
</protein>
<evidence type="ECO:0000313" key="3">
    <source>
        <dbReference type="Proteomes" id="UP000244677"/>
    </source>
</evidence>
<name>A0A2S1LQP6_9FLAO</name>
<sequence>MRKLYLLLVLVSSISFAQRKKKTDYPSPPAITYDTLNDAIKGTKWFFNIDNLTDKELLLDDNPNQPDMLYFVDAKKVQVILNHRDCKVTINGTYMILLPYLQSPQVVFGDYQSFKMARSKNNNACTKPLIAFLEQYLEVMYDTENRTLFFSKHEETAPMIGIPN</sequence>
<accession>A0A2S1LQP6</accession>
<keyword evidence="3" id="KW-1185">Reference proteome</keyword>
<evidence type="ECO:0000256" key="1">
    <source>
        <dbReference type="SAM" id="SignalP"/>
    </source>
</evidence>
<keyword evidence="1" id="KW-0732">Signal</keyword>
<feature type="signal peptide" evidence="1">
    <location>
        <begin position="1"/>
        <end position="17"/>
    </location>
</feature>
<evidence type="ECO:0000313" key="2">
    <source>
        <dbReference type="EMBL" id="AWG26049.1"/>
    </source>
</evidence>
<reference evidence="2 3" key="1">
    <citation type="submission" date="2017-04" db="EMBL/GenBank/DDBJ databases">
        <title>Complete genome sequence of Flavobacterium kingsejong AJ004.</title>
        <authorList>
            <person name="Lee P.C."/>
        </authorList>
    </citation>
    <scope>NUCLEOTIDE SEQUENCE [LARGE SCALE GENOMIC DNA]</scope>
    <source>
        <strain evidence="2 3">AJ004</strain>
    </source>
</reference>
<dbReference type="EMBL" id="CP020919">
    <property type="protein sequence ID" value="AWG26049.1"/>
    <property type="molecule type" value="Genomic_DNA"/>
</dbReference>
<feature type="chain" id="PRO_5015633495" evidence="1">
    <location>
        <begin position="18"/>
        <end position="164"/>
    </location>
</feature>
<organism evidence="2 3">
    <name type="scientific">Flavobacterium kingsejongi</name>
    <dbReference type="NCBI Taxonomy" id="1678728"/>
    <lineage>
        <taxon>Bacteria</taxon>
        <taxon>Pseudomonadati</taxon>
        <taxon>Bacteroidota</taxon>
        <taxon>Flavobacteriia</taxon>
        <taxon>Flavobacteriales</taxon>
        <taxon>Flavobacteriaceae</taxon>
        <taxon>Flavobacterium</taxon>
    </lineage>
</organism>
<dbReference type="Proteomes" id="UP000244677">
    <property type="component" value="Chromosome"/>
</dbReference>
<dbReference type="RefSeq" id="WP_108737586.1">
    <property type="nucleotide sequence ID" value="NZ_CP020919.1"/>
</dbReference>
<proteinExistence type="predicted"/>
<dbReference type="KEGG" id="fki:FK004_12855"/>
<dbReference type="OrthoDB" id="1248080at2"/>
<dbReference type="AlphaFoldDB" id="A0A2S1LQP6"/>
<gene>
    <name evidence="2" type="ORF">FK004_12855</name>
</gene>